<dbReference type="CDD" id="cd06225">
    <property type="entry name" value="HAMP"/>
    <property type="match status" value="1"/>
</dbReference>
<keyword evidence="8" id="KW-1133">Transmembrane helix</keyword>
<keyword evidence="12" id="KW-1185">Reference proteome</keyword>
<evidence type="ECO:0000259" key="9">
    <source>
        <dbReference type="PROSITE" id="PS50109"/>
    </source>
</evidence>
<feature type="transmembrane region" description="Helical" evidence="8">
    <location>
        <begin position="184"/>
        <end position="205"/>
    </location>
</feature>
<dbReference type="PANTHER" id="PTHR34220">
    <property type="entry name" value="SENSOR HISTIDINE KINASE YPDA"/>
    <property type="match status" value="1"/>
</dbReference>
<evidence type="ECO:0000256" key="5">
    <source>
        <dbReference type="ARBA" id="ARBA00022679"/>
    </source>
</evidence>
<protein>
    <recommendedName>
        <fullName evidence="3">histidine kinase</fullName>
        <ecNumber evidence="3">2.7.13.3</ecNumber>
    </recommendedName>
</protein>
<dbReference type="Gene3D" id="3.30.565.10">
    <property type="entry name" value="Histidine kinase-like ATPase, C-terminal domain"/>
    <property type="match status" value="1"/>
</dbReference>
<dbReference type="InterPro" id="IPR036890">
    <property type="entry name" value="HATPase_C_sf"/>
</dbReference>
<feature type="transmembrane region" description="Helical" evidence="8">
    <location>
        <begin position="20"/>
        <end position="41"/>
    </location>
</feature>
<evidence type="ECO:0000259" key="10">
    <source>
        <dbReference type="PROSITE" id="PS50885"/>
    </source>
</evidence>
<dbReference type="EMBL" id="JADKNH010000003">
    <property type="protein sequence ID" value="MBF4692496.1"/>
    <property type="molecule type" value="Genomic_DNA"/>
</dbReference>
<dbReference type="SUPFAM" id="SSF158472">
    <property type="entry name" value="HAMP domain-like"/>
    <property type="match status" value="1"/>
</dbReference>
<evidence type="ECO:0000256" key="4">
    <source>
        <dbReference type="ARBA" id="ARBA00022553"/>
    </source>
</evidence>
<dbReference type="Pfam" id="PF02518">
    <property type="entry name" value="HATPase_c"/>
    <property type="match status" value="1"/>
</dbReference>
<keyword evidence="4" id="KW-0597">Phosphoprotein</keyword>
<comment type="caution">
    <text evidence="11">The sequence shown here is derived from an EMBL/GenBank/DDBJ whole genome shotgun (WGS) entry which is preliminary data.</text>
</comment>
<proteinExistence type="predicted"/>
<keyword evidence="5" id="KW-0808">Transferase</keyword>
<dbReference type="InterPro" id="IPR003594">
    <property type="entry name" value="HATPase_dom"/>
</dbReference>
<keyword evidence="7" id="KW-0902">Two-component regulatory system</keyword>
<dbReference type="SUPFAM" id="SSF55874">
    <property type="entry name" value="ATPase domain of HSP90 chaperone/DNA topoisomerase II/histidine kinase"/>
    <property type="match status" value="1"/>
</dbReference>
<dbReference type="InterPro" id="IPR005467">
    <property type="entry name" value="His_kinase_dom"/>
</dbReference>
<feature type="domain" description="Histidine kinase" evidence="9">
    <location>
        <begin position="372"/>
        <end position="472"/>
    </location>
</feature>
<dbReference type="PROSITE" id="PS50885">
    <property type="entry name" value="HAMP"/>
    <property type="match status" value="1"/>
</dbReference>
<feature type="domain" description="HAMP" evidence="10">
    <location>
        <begin position="209"/>
        <end position="261"/>
    </location>
</feature>
<keyword evidence="8" id="KW-0812">Transmembrane</keyword>
<dbReference type="PANTHER" id="PTHR34220:SF7">
    <property type="entry name" value="SENSOR HISTIDINE KINASE YPDA"/>
    <property type="match status" value="1"/>
</dbReference>
<comment type="subcellular location">
    <subcellularLocation>
        <location evidence="2">Membrane</location>
    </subcellularLocation>
</comment>
<dbReference type="Gene3D" id="6.10.340.10">
    <property type="match status" value="1"/>
</dbReference>
<evidence type="ECO:0000256" key="6">
    <source>
        <dbReference type="ARBA" id="ARBA00022777"/>
    </source>
</evidence>
<evidence type="ECO:0000256" key="8">
    <source>
        <dbReference type="SAM" id="Phobius"/>
    </source>
</evidence>
<keyword evidence="8" id="KW-0472">Membrane</keyword>
<evidence type="ECO:0000313" key="12">
    <source>
        <dbReference type="Proteomes" id="UP000614200"/>
    </source>
</evidence>
<dbReference type="GO" id="GO:0016301">
    <property type="term" value="F:kinase activity"/>
    <property type="evidence" value="ECO:0007669"/>
    <property type="project" value="UniProtKB-KW"/>
</dbReference>
<organism evidence="11 12">
    <name type="scientific">Fusibacter ferrireducens</name>
    <dbReference type="NCBI Taxonomy" id="2785058"/>
    <lineage>
        <taxon>Bacteria</taxon>
        <taxon>Bacillati</taxon>
        <taxon>Bacillota</taxon>
        <taxon>Clostridia</taxon>
        <taxon>Eubacteriales</taxon>
        <taxon>Eubacteriales Family XII. Incertae Sedis</taxon>
        <taxon>Fusibacter</taxon>
    </lineage>
</organism>
<reference evidence="11 12" key="1">
    <citation type="submission" date="2020-11" db="EMBL/GenBank/DDBJ databases">
        <title>Fusibacter basophilias sp. nov.</title>
        <authorList>
            <person name="Qiu D."/>
        </authorList>
    </citation>
    <scope>NUCLEOTIDE SEQUENCE [LARGE SCALE GENOMIC DNA]</scope>
    <source>
        <strain evidence="11 12">Q10-2</strain>
    </source>
</reference>
<dbReference type="PROSITE" id="PS50109">
    <property type="entry name" value="HIS_KIN"/>
    <property type="match status" value="1"/>
</dbReference>
<name>A0ABR9ZQA3_9FIRM</name>
<comment type="catalytic activity">
    <reaction evidence="1">
        <text>ATP + protein L-histidine = ADP + protein N-phospho-L-histidine.</text>
        <dbReference type="EC" id="2.7.13.3"/>
    </reaction>
</comment>
<evidence type="ECO:0000256" key="1">
    <source>
        <dbReference type="ARBA" id="ARBA00000085"/>
    </source>
</evidence>
<dbReference type="InterPro" id="IPR010559">
    <property type="entry name" value="Sig_transdc_His_kin_internal"/>
</dbReference>
<keyword evidence="6 11" id="KW-0418">Kinase</keyword>
<gene>
    <name evidence="11" type="ORF">ISU02_05175</name>
</gene>
<dbReference type="SMART" id="SM00304">
    <property type="entry name" value="HAMP"/>
    <property type="match status" value="1"/>
</dbReference>
<dbReference type="RefSeq" id="WP_194700744.1">
    <property type="nucleotide sequence ID" value="NZ_JADKNH010000003.1"/>
</dbReference>
<sequence length="472" mass="54408">MILKKRKSNLNKSVTLTQQIQKLLFTVIVPFVVVIIILFYLMMSFNQKYAASLQNANTVTELNYEFKNNIDQDTYQFIIRAKPIEELPMEEIDRAKQIIERLEVSTTHGENQWRVEVMLNLIEKLRQAIIDIGNTSGYDARIEMLNGNVHSITTLIQSYMNDYTYSEMKELAAIQKQIINRVSIMIWITIIISAPFLISILLYSWRLSSRLTKPILELCEKASVLGSGNFDVKPIQSYSSEIQTLDHQFNEMANRIDELLACVKADQNALHKAELELLQSQINPHFLYNTFDSVIWLAEAKQNDKVIRMVTSLSSFFRNSLSKGQDFITLEVEIHQVTSYLEIQQIRYFDILEYEIDIPKHLKTTSIPKLTLQPIVENAIYHGIKNKRQKGKIKISASELENDLMIQIQDNGAGMHPERLQALKKGLNQHQHMGLGLENVCKRLNLYFGPPYGLDFESVYGEGMTVTIRIPK</sequence>
<dbReference type="InterPro" id="IPR003660">
    <property type="entry name" value="HAMP_dom"/>
</dbReference>
<dbReference type="InterPro" id="IPR050640">
    <property type="entry name" value="Bact_2-comp_sensor_kinase"/>
</dbReference>
<evidence type="ECO:0000256" key="2">
    <source>
        <dbReference type="ARBA" id="ARBA00004370"/>
    </source>
</evidence>
<evidence type="ECO:0000256" key="3">
    <source>
        <dbReference type="ARBA" id="ARBA00012438"/>
    </source>
</evidence>
<dbReference type="EC" id="2.7.13.3" evidence="3"/>
<dbReference type="InterPro" id="IPR004358">
    <property type="entry name" value="Sig_transdc_His_kin-like_C"/>
</dbReference>
<dbReference type="Proteomes" id="UP000614200">
    <property type="component" value="Unassembled WGS sequence"/>
</dbReference>
<dbReference type="PRINTS" id="PR00344">
    <property type="entry name" value="BCTRLSENSOR"/>
</dbReference>
<accession>A0ABR9ZQA3</accession>
<dbReference type="Pfam" id="PF06580">
    <property type="entry name" value="His_kinase"/>
    <property type="match status" value="1"/>
</dbReference>
<evidence type="ECO:0000256" key="7">
    <source>
        <dbReference type="ARBA" id="ARBA00023012"/>
    </source>
</evidence>
<evidence type="ECO:0000313" key="11">
    <source>
        <dbReference type="EMBL" id="MBF4692496.1"/>
    </source>
</evidence>